<dbReference type="Pfam" id="PF13487">
    <property type="entry name" value="HD_5"/>
    <property type="match status" value="1"/>
</dbReference>
<dbReference type="InterPro" id="IPR011006">
    <property type="entry name" value="CheY-like_superfamily"/>
</dbReference>
<dbReference type="Pfam" id="PF00072">
    <property type="entry name" value="Response_reg"/>
    <property type="match status" value="1"/>
</dbReference>
<dbReference type="SUPFAM" id="SSF109604">
    <property type="entry name" value="HD-domain/PDEase-like"/>
    <property type="match status" value="1"/>
</dbReference>
<dbReference type="SMART" id="SM00471">
    <property type="entry name" value="HDc"/>
    <property type="match status" value="1"/>
</dbReference>
<dbReference type="PANTHER" id="PTHR45228">
    <property type="entry name" value="CYCLIC DI-GMP PHOSPHODIESTERASE TM_0186-RELATED"/>
    <property type="match status" value="1"/>
</dbReference>
<evidence type="ECO:0000259" key="2">
    <source>
        <dbReference type="PROSITE" id="PS50110"/>
    </source>
</evidence>
<dbReference type="SMART" id="SM00448">
    <property type="entry name" value="REC"/>
    <property type="match status" value="1"/>
</dbReference>
<evidence type="ECO:0000313" key="4">
    <source>
        <dbReference type="EMBL" id="MBI5251029.1"/>
    </source>
</evidence>
<feature type="modified residue" description="4-aspartylphosphate" evidence="1">
    <location>
        <position position="56"/>
    </location>
</feature>
<feature type="domain" description="Response regulatory" evidence="2">
    <location>
        <begin position="7"/>
        <end position="121"/>
    </location>
</feature>
<protein>
    <submittedName>
        <fullName evidence="4">Response regulator</fullName>
    </submittedName>
</protein>
<dbReference type="InterPro" id="IPR052020">
    <property type="entry name" value="Cyclic_di-GMP/3'3'-cGAMP_PDE"/>
</dbReference>
<dbReference type="InterPro" id="IPR003607">
    <property type="entry name" value="HD/PDEase_dom"/>
</dbReference>
<dbReference type="CDD" id="cd00156">
    <property type="entry name" value="REC"/>
    <property type="match status" value="1"/>
</dbReference>
<evidence type="ECO:0000313" key="5">
    <source>
        <dbReference type="Proteomes" id="UP000807825"/>
    </source>
</evidence>
<gene>
    <name evidence="4" type="ORF">HY912_16185</name>
</gene>
<organism evidence="4 5">
    <name type="scientific">Desulfomonile tiedjei</name>
    <dbReference type="NCBI Taxonomy" id="2358"/>
    <lineage>
        <taxon>Bacteria</taxon>
        <taxon>Pseudomonadati</taxon>
        <taxon>Thermodesulfobacteriota</taxon>
        <taxon>Desulfomonilia</taxon>
        <taxon>Desulfomonilales</taxon>
        <taxon>Desulfomonilaceae</taxon>
        <taxon>Desulfomonile</taxon>
    </lineage>
</organism>
<dbReference type="PROSITE" id="PS51832">
    <property type="entry name" value="HD_GYP"/>
    <property type="match status" value="1"/>
</dbReference>
<dbReference type="InterPro" id="IPR001789">
    <property type="entry name" value="Sig_transdc_resp-reg_receiver"/>
</dbReference>
<dbReference type="Proteomes" id="UP000807825">
    <property type="component" value="Unassembled WGS sequence"/>
</dbReference>
<accession>A0A9D6V3U8</accession>
<dbReference type="GO" id="GO:0000160">
    <property type="term" value="P:phosphorelay signal transduction system"/>
    <property type="evidence" value="ECO:0007669"/>
    <property type="project" value="InterPro"/>
</dbReference>
<comment type="caution">
    <text evidence="4">The sequence shown here is derived from an EMBL/GenBank/DDBJ whole genome shotgun (WGS) entry which is preliminary data.</text>
</comment>
<sequence length="357" mass="40390">MDSTGARILVVDDEPHICDLLSRWLGLEGYSCATASSGEASLELLKSNHFDLVISDIMMPGMSGVDLLTVIKQLFSEVAVIMVTAVDDRPTAILTLELGAYGYVIKPFDRNEILINVAGALERRRLHILSQEYEHELEQKVQQRTREVREREEEIIWRLLSATGMRDDETGSHIRRIGLYAFEMARVLGWKRELAEQIRLAAPMHDVGKIGIPDAILRKPGRFTPEEFEVMKKHSEIGANILDGSKVPLIQMAKDIALSHHERFDGSGYPRGLVGEQIPEPARIVAVLDVYDALIHDRVYRPALPEERALSIMMAGSADHFGPQVFDCFMDLLPTMRRIREEVREESQTDRMALHQK</sequence>
<evidence type="ECO:0000256" key="1">
    <source>
        <dbReference type="PROSITE-ProRule" id="PRU00169"/>
    </source>
</evidence>
<dbReference type="PROSITE" id="PS50110">
    <property type="entry name" value="RESPONSE_REGULATORY"/>
    <property type="match status" value="1"/>
</dbReference>
<name>A0A9D6V3U8_9BACT</name>
<proteinExistence type="predicted"/>
<dbReference type="CDD" id="cd00077">
    <property type="entry name" value="HDc"/>
    <property type="match status" value="1"/>
</dbReference>
<evidence type="ECO:0000259" key="3">
    <source>
        <dbReference type="PROSITE" id="PS51832"/>
    </source>
</evidence>
<dbReference type="InterPro" id="IPR037522">
    <property type="entry name" value="HD_GYP_dom"/>
</dbReference>
<dbReference type="AlphaFoldDB" id="A0A9D6V3U8"/>
<dbReference type="EMBL" id="JACRDE010000422">
    <property type="protein sequence ID" value="MBI5251029.1"/>
    <property type="molecule type" value="Genomic_DNA"/>
</dbReference>
<dbReference type="SUPFAM" id="SSF52172">
    <property type="entry name" value="CheY-like"/>
    <property type="match status" value="1"/>
</dbReference>
<dbReference type="Gene3D" id="1.10.3210.10">
    <property type="entry name" value="Hypothetical protein af1432"/>
    <property type="match status" value="1"/>
</dbReference>
<keyword evidence="1" id="KW-0597">Phosphoprotein</keyword>
<feature type="domain" description="HD-GYP" evidence="3">
    <location>
        <begin position="148"/>
        <end position="345"/>
    </location>
</feature>
<reference evidence="4" key="1">
    <citation type="submission" date="2020-07" db="EMBL/GenBank/DDBJ databases">
        <title>Huge and variable diversity of episymbiotic CPR bacteria and DPANN archaea in groundwater ecosystems.</title>
        <authorList>
            <person name="He C.Y."/>
            <person name="Keren R."/>
            <person name="Whittaker M."/>
            <person name="Farag I.F."/>
            <person name="Doudna J."/>
            <person name="Cate J.H.D."/>
            <person name="Banfield J.F."/>
        </authorList>
    </citation>
    <scope>NUCLEOTIDE SEQUENCE</scope>
    <source>
        <strain evidence="4">NC_groundwater_1664_Pr3_B-0.1um_52_9</strain>
    </source>
</reference>
<dbReference type="Gene3D" id="3.40.50.2300">
    <property type="match status" value="1"/>
</dbReference>